<comment type="caution">
    <text evidence="2">The sequence shown here is derived from an EMBL/GenBank/DDBJ whole genome shotgun (WGS) entry which is preliminary data.</text>
</comment>
<proteinExistence type="predicted"/>
<dbReference type="EMBL" id="PYJM01000003">
    <property type="protein sequence ID" value="PUA44854.1"/>
    <property type="molecule type" value="Genomic_DNA"/>
</dbReference>
<reference evidence="2 3" key="1">
    <citation type="submission" date="2018-03" db="EMBL/GenBank/DDBJ databases">
        <title>Draft genome sequence of the plant growth promoting rhizobacterium Pseudomonas protegens strain BNJ-SS-45 isolated from wheat (Triticum aestivum) rhizosphere.</title>
        <authorList>
            <person name="Bajpai A."/>
            <person name="Shende K."/>
            <person name="Meena N."/>
            <person name="Upadhyayula S.R."/>
            <person name="Suravajhala P."/>
            <person name="Medicherla K.M."/>
            <person name="Johri B.N."/>
        </authorList>
    </citation>
    <scope>NUCLEOTIDE SEQUENCE [LARGE SCALE GENOMIC DNA]</scope>
    <source>
        <strain evidence="2 3">BNJ-SS-45</strain>
    </source>
</reference>
<evidence type="ECO:0000259" key="1">
    <source>
        <dbReference type="Pfam" id="PF13503"/>
    </source>
</evidence>
<protein>
    <submittedName>
        <fullName evidence="2">DUF4123 domain-containing protein</fullName>
    </submittedName>
</protein>
<organism evidence="2 3">
    <name type="scientific">Pseudomonas protegens</name>
    <dbReference type="NCBI Taxonomy" id="380021"/>
    <lineage>
        <taxon>Bacteria</taxon>
        <taxon>Pseudomonadati</taxon>
        <taxon>Pseudomonadota</taxon>
        <taxon>Gammaproteobacteria</taxon>
        <taxon>Pseudomonadales</taxon>
        <taxon>Pseudomonadaceae</taxon>
        <taxon>Pseudomonas</taxon>
    </lineage>
</organism>
<dbReference type="Pfam" id="PF13503">
    <property type="entry name" value="DUF4123"/>
    <property type="match status" value="1"/>
</dbReference>
<dbReference type="Proteomes" id="UP000244178">
    <property type="component" value="Unassembled WGS sequence"/>
</dbReference>
<gene>
    <name evidence="2" type="ORF">C5U62_15865</name>
</gene>
<evidence type="ECO:0000313" key="2">
    <source>
        <dbReference type="EMBL" id="PUA44854.1"/>
    </source>
</evidence>
<accession>A0A2T6GL27</accession>
<dbReference type="InterPro" id="IPR025391">
    <property type="entry name" value="DUF4123"/>
</dbReference>
<feature type="domain" description="DUF4123" evidence="1">
    <location>
        <begin position="12"/>
        <end position="108"/>
    </location>
</feature>
<name>A0A2T6GL27_9PSED</name>
<dbReference type="AlphaFoldDB" id="A0A2T6GL27"/>
<sequence>MNTSVLLERSEYLLEKIYQATDDPSPILLFDATELAECREQSPVWLDCARNPRVLEFMRQEPKQWPGLILESSVSTDTLLEHLRHILLVRFGEQRKGVLCYCNPTTASYFFAADAAQSHALWLGPVSRLSWYGGTWADQAEDKERWLSVDNPHAAQWRTMPGAARARLSQQQEQALQRQRREYFLYQWWKRQRDLSFTQASEYLEQGMDLGFVQAEELQRFLDLRLRYAHHDLPRLASHTSNEDRLELLRRHWQDKESLT</sequence>
<evidence type="ECO:0000313" key="3">
    <source>
        <dbReference type="Proteomes" id="UP000244178"/>
    </source>
</evidence>